<dbReference type="PANTHER" id="PTHR33069">
    <property type="entry name" value="CHROMOSOME 7, WHOLE GENOME SHOTGUN SEQUENCE-RELATED"/>
    <property type="match status" value="1"/>
</dbReference>
<protein>
    <recommendedName>
        <fullName evidence="3">Exocyst complex component Sec6</fullName>
    </recommendedName>
</protein>
<evidence type="ECO:0008006" key="3">
    <source>
        <dbReference type="Google" id="ProtNLM"/>
    </source>
</evidence>
<evidence type="ECO:0000313" key="2">
    <source>
        <dbReference type="Proteomes" id="UP001164743"/>
    </source>
</evidence>
<gene>
    <name evidence="1" type="ORF">PtA15_4A778</name>
</gene>
<dbReference type="GeneID" id="77809591"/>
<proteinExistence type="predicted"/>
<keyword evidence="2" id="KW-1185">Reference proteome</keyword>
<dbReference type="RefSeq" id="XP_053019880.1">
    <property type="nucleotide sequence ID" value="XM_053168696.1"/>
</dbReference>
<organism evidence="1 2">
    <name type="scientific">Puccinia triticina</name>
    <dbReference type="NCBI Taxonomy" id="208348"/>
    <lineage>
        <taxon>Eukaryota</taxon>
        <taxon>Fungi</taxon>
        <taxon>Dikarya</taxon>
        <taxon>Basidiomycota</taxon>
        <taxon>Pucciniomycotina</taxon>
        <taxon>Pucciniomycetes</taxon>
        <taxon>Pucciniales</taxon>
        <taxon>Pucciniaceae</taxon>
        <taxon>Puccinia</taxon>
    </lineage>
</organism>
<dbReference type="EMBL" id="CP110424">
    <property type="protein sequence ID" value="WAQ84325.1"/>
    <property type="molecule type" value="Genomic_DNA"/>
</dbReference>
<dbReference type="Proteomes" id="UP001164743">
    <property type="component" value="Chromosome 4A"/>
</dbReference>
<evidence type="ECO:0000313" key="1">
    <source>
        <dbReference type="EMBL" id="WAQ84325.1"/>
    </source>
</evidence>
<sequence length="438" mass="50569">MVNRAPKRRRAMAEPETINPAAQMVRDFRAKNAGGKSEDEYQELIKRIIQHLLKRLMDHGARTAFTGMRSRDDNVGRSRNETSYHLRQNLLPRLKERMWSLTLAMDPRMATQGDFRAWYDQILEHLVEIDNILEQIDLVIGAIYAGEHEFLSLRGPAEDNPRIQELTPFSTNKIKHMVKHLLNAELRLFLHASKSFFIEFRFATSSKGQDRSMIEKWREVYQAAAGILGEIDGIVEWLGKPLIEMAKEEWEELIVAIDDLLDYLLRVLERDLIGSLSPTGEKFCQLTIPVVKLCRIYFNKFSRLRSSTPLIFIGGSMQIEVAQLRELLSDTKDTGDFIDDFVHTMTGWPSSERQIKNVFLNLVGGFVESSGVLIKYWESLLSSPDHRTPDEQQKIQDAQRWDEEWTDAFYKAAGAVQEEAEGLEHLDDDYESHLLIWA</sequence>
<reference evidence="1" key="1">
    <citation type="submission" date="2022-10" db="EMBL/GenBank/DDBJ databases">
        <title>Puccinia triticina Genome sequencing and assembly.</title>
        <authorList>
            <person name="Li C."/>
        </authorList>
    </citation>
    <scope>NUCLEOTIDE SEQUENCE</scope>
    <source>
        <strain evidence="1">Pt15</strain>
    </source>
</reference>
<name>A0ABY7CGV5_9BASI</name>
<accession>A0ABY7CGV5</accession>
<dbReference type="PANTHER" id="PTHR33069:SF3">
    <property type="entry name" value="DYNEIN HEAVY CHAIN TAIL DOMAIN-CONTAINING PROTEIN"/>
    <property type="match status" value="1"/>
</dbReference>